<proteinExistence type="predicted"/>
<keyword evidence="2" id="KW-1185">Reference proteome</keyword>
<gene>
    <name evidence="1" type="ORF">EVAR_66717_1</name>
</gene>
<sequence length="149" mass="16501">MRSLGSMCKVCRKERCRNSDVRERCDLKENIVTRIERGSCGPKGSAEFVSSITCRTELIIPLGQKLSQTTQNKRLLSSITSNFKCTISHDLIPDKGFKPRAFLIGPLNAGPRPLKTVVSETVVLSITDSLTCLSRHRSSSVIELIPKDP</sequence>
<evidence type="ECO:0000313" key="2">
    <source>
        <dbReference type="Proteomes" id="UP000299102"/>
    </source>
</evidence>
<organism evidence="1 2">
    <name type="scientific">Eumeta variegata</name>
    <name type="common">Bagworm moth</name>
    <name type="synonym">Eumeta japonica</name>
    <dbReference type="NCBI Taxonomy" id="151549"/>
    <lineage>
        <taxon>Eukaryota</taxon>
        <taxon>Metazoa</taxon>
        <taxon>Ecdysozoa</taxon>
        <taxon>Arthropoda</taxon>
        <taxon>Hexapoda</taxon>
        <taxon>Insecta</taxon>
        <taxon>Pterygota</taxon>
        <taxon>Neoptera</taxon>
        <taxon>Endopterygota</taxon>
        <taxon>Lepidoptera</taxon>
        <taxon>Glossata</taxon>
        <taxon>Ditrysia</taxon>
        <taxon>Tineoidea</taxon>
        <taxon>Psychidae</taxon>
        <taxon>Oiketicinae</taxon>
        <taxon>Eumeta</taxon>
    </lineage>
</organism>
<evidence type="ECO:0000313" key="1">
    <source>
        <dbReference type="EMBL" id="GBP93648.1"/>
    </source>
</evidence>
<name>A0A4C2A0X9_EUMVA</name>
<accession>A0A4C2A0X9</accession>
<comment type="caution">
    <text evidence="1">The sequence shown here is derived from an EMBL/GenBank/DDBJ whole genome shotgun (WGS) entry which is preliminary data.</text>
</comment>
<dbReference type="Proteomes" id="UP000299102">
    <property type="component" value="Unassembled WGS sequence"/>
</dbReference>
<reference evidence="1 2" key="1">
    <citation type="journal article" date="2019" name="Commun. Biol.">
        <title>The bagworm genome reveals a unique fibroin gene that provides high tensile strength.</title>
        <authorList>
            <person name="Kono N."/>
            <person name="Nakamura H."/>
            <person name="Ohtoshi R."/>
            <person name="Tomita M."/>
            <person name="Numata K."/>
            <person name="Arakawa K."/>
        </authorList>
    </citation>
    <scope>NUCLEOTIDE SEQUENCE [LARGE SCALE GENOMIC DNA]</scope>
</reference>
<protein>
    <submittedName>
        <fullName evidence="1">Uncharacterized protein</fullName>
    </submittedName>
</protein>
<dbReference type="OrthoDB" id="425681at2759"/>
<dbReference type="AlphaFoldDB" id="A0A4C2A0X9"/>
<dbReference type="EMBL" id="BGZK01002402">
    <property type="protein sequence ID" value="GBP93648.1"/>
    <property type="molecule type" value="Genomic_DNA"/>
</dbReference>